<dbReference type="AlphaFoldDB" id="A0A0A1TNX8"/>
<dbReference type="EMBL" id="CDHN01000004">
    <property type="protein sequence ID" value="CEJ92352.1"/>
    <property type="molecule type" value="Genomic_DNA"/>
</dbReference>
<dbReference type="GO" id="GO:0019290">
    <property type="term" value="P:siderophore biosynthetic process"/>
    <property type="evidence" value="ECO:0007669"/>
    <property type="project" value="InterPro"/>
</dbReference>
<dbReference type="GO" id="GO:0016410">
    <property type="term" value="F:N-acyltransferase activity"/>
    <property type="evidence" value="ECO:0007669"/>
    <property type="project" value="TreeGrafter"/>
</dbReference>
<dbReference type="Pfam" id="PF13523">
    <property type="entry name" value="Acetyltransf_8"/>
    <property type="match status" value="1"/>
</dbReference>
<dbReference type="HOGENOM" id="CLU_039848_1_0_1"/>
<dbReference type="InterPro" id="IPR019432">
    <property type="entry name" value="Acyltransferase_MbtK/IucB-like"/>
</dbReference>
<dbReference type="SUPFAM" id="SSF55729">
    <property type="entry name" value="Acyl-CoA N-acyltransferases (Nat)"/>
    <property type="match status" value="1"/>
</dbReference>
<reference evidence="3 4" key="1">
    <citation type="journal article" date="2015" name="Genome Announc.">
        <title>Draft Genome Sequence and Gene Annotation of the Entomopathogenic Fungus Verticillium hemipterigenum.</title>
        <authorList>
            <person name="Horn F."/>
            <person name="Habel A."/>
            <person name="Scharf D.H."/>
            <person name="Dworschak J."/>
            <person name="Brakhage A.A."/>
            <person name="Guthke R."/>
            <person name="Hertweck C."/>
            <person name="Linde J."/>
        </authorList>
    </citation>
    <scope>NUCLEOTIDE SEQUENCE [LARGE SCALE GENOMIC DNA]</scope>
</reference>
<dbReference type="SMART" id="SM01006">
    <property type="entry name" value="AlcB"/>
    <property type="match status" value="1"/>
</dbReference>
<dbReference type="Proteomes" id="UP000039046">
    <property type="component" value="Unassembled WGS sequence"/>
</dbReference>
<evidence type="ECO:0000313" key="4">
    <source>
        <dbReference type="Proteomes" id="UP000039046"/>
    </source>
</evidence>
<evidence type="ECO:0000256" key="1">
    <source>
        <dbReference type="ARBA" id="ARBA00009893"/>
    </source>
</evidence>
<protein>
    <recommendedName>
        <fullName evidence="2">Acyltransferase MbtK/IucB-like conserved domain-containing protein</fullName>
    </recommendedName>
</protein>
<proteinExistence type="inferred from homology"/>
<sequence>MSLHLDLANISPSETILKLPYPYYSEYTLHSVASSSPALYQLQLRSGSTVQSLPFDLHSAGLRFSAPTDPKSIELPPSSNNGPWGRARRSPVSIIAWDDNAVPSIANMWLLMYTLYTVRSTMETVRLELQGKDAQLVAQQLQDVSLAIAHPQASRNDPIPAANPTAVSIIGLRSTFWQGAGAPFGPRPIWCPENSPASLPKSTPLSSFPPMPTYQTLSIASAGDPQEPERVQQSRHLLRAAKPAPGSVFYSRWIPHLKEVLSMVVLDYRNEEHVQLFHTWQNDPRVSEGWNQSGTVEEHTAYLRKLDEDPHQFAILAKFDETFFAYFEFYWAKEDALGSYYDAGDWDRGRHALVGDVRFRGPHRVSAWWSSTIHYLFIDDPRTLAVVGEPRNGNSTCIMYDLMHGFGVNHFVDLPHKRSALDMCHRERFFQICPLGDNQKLVGGIPLGLMPKL</sequence>
<comment type="similarity">
    <text evidence="1">Belongs to the lysine N-acyltransferase MbtK family.</text>
</comment>
<name>A0A0A1TNX8_9HYPO</name>
<evidence type="ECO:0000313" key="3">
    <source>
        <dbReference type="EMBL" id="CEJ92352.1"/>
    </source>
</evidence>
<gene>
    <name evidence="3" type="ORF">VHEMI08009</name>
</gene>
<keyword evidence="4" id="KW-1185">Reference proteome</keyword>
<dbReference type="PANTHER" id="PTHR31438">
    <property type="entry name" value="LYSINE N-ACYLTRANSFERASE C17G9.06C-RELATED"/>
    <property type="match status" value="1"/>
</dbReference>
<dbReference type="PANTHER" id="PTHR31438:SF7">
    <property type="entry name" value="ACYLTRANSFERASE MBTK_IUCB-LIKE CONSERVED DOMAIN-CONTAINING PROTEIN"/>
    <property type="match status" value="1"/>
</dbReference>
<evidence type="ECO:0000259" key="2">
    <source>
        <dbReference type="SMART" id="SM01006"/>
    </source>
</evidence>
<feature type="domain" description="Acyltransferase MbtK/IucB-like conserved" evidence="2">
    <location>
        <begin position="264"/>
        <end position="313"/>
    </location>
</feature>
<dbReference type="Gene3D" id="3.40.630.30">
    <property type="match status" value="1"/>
</dbReference>
<dbReference type="OrthoDB" id="4250781at2759"/>
<accession>A0A0A1TNX8</accession>
<dbReference type="STRING" id="1531966.A0A0A1TNX8"/>
<dbReference type="InterPro" id="IPR016181">
    <property type="entry name" value="Acyl_CoA_acyltransferase"/>
</dbReference>
<organism evidence="3 4">
    <name type="scientific">[Torrubiella] hemipterigena</name>
    <dbReference type="NCBI Taxonomy" id="1531966"/>
    <lineage>
        <taxon>Eukaryota</taxon>
        <taxon>Fungi</taxon>
        <taxon>Dikarya</taxon>
        <taxon>Ascomycota</taxon>
        <taxon>Pezizomycotina</taxon>
        <taxon>Sordariomycetes</taxon>
        <taxon>Hypocreomycetidae</taxon>
        <taxon>Hypocreales</taxon>
        <taxon>Clavicipitaceae</taxon>
        <taxon>Clavicipitaceae incertae sedis</taxon>
        <taxon>'Torrubiella' clade</taxon>
    </lineage>
</organism>